<proteinExistence type="predicted"/>
<sequence length="174" mass="20202">MSNTLMQNLINIETKNINNELIQTVNARDLHAFLEIGKDFTTWIKDRINQYGFVENQDYIIVENLSSPKSGSAKSRQRPMKDYCISIDMAKELSMVERNEKGKQARQYFIECERRTLQPQTLLPTTKELALMVVRAEEDKEKLLLENKNLTTEIDCLQNLFQVGIVTDHAKLIH</sequence>
<accession>D2U1B5</accession>
<feature type="domain" description="AntA/AntB antirepressor" evidence="2">
    <location>
        <begin position="25"/>
        <end position="99"/>
    </location>
</feature>
<dbReference type="Pfam" id="PF08346">
    <property type="entry name" value="AntA"/>
    <property type="match status" value="1"/>
</dbReference>
<dbReference type="PANTHER" id="PTHR36180:SF1">
    <property type="entry name" value="ANTA_ANTB ANTIREPRESSOR DOMAIN-CONTAINING PROTEIN"/>
    <property type="match status" value="1"/>
</dbReference>
<dbReference type="InterPro" id="IPR013557">
    <property type="entry name" value="AntA/B_antirep"/>
</dbReference>
<keyword evidence="1" id="KW-0175">Coiled coil</keyword>
<reference evidence="3" key="1">
    <citation type="journal article" date="2010" name="Insect Mol. Biol.">
        <title>The draft genome sequence of Arsenophonus nasoniae, son-killer bacterium of Nasonia vitripennis, reveals genes associated with virulence and symbiosis.</title>
        <authorList>
            <person name="Wilkes T."/>
            <person name="Darby A.C."/>
            <person name="Choi J."/>
            <person name="Colborne J.K."/>
            <person name="Werren J.H."/>
            <person name="Hurst G.D.D."/>
        </authorList>
    </citation>
    <scope>NUCLEOTIDE SEQUENCE</scope>
</reference>
<dbReference type="PANTHER" id="PTHR36180">
    <property type="entry name" value="DNA-BINDING PROTEIN-RELATED-RELATED"/>
    <property type="match status" value="1"/>
</dbReference>
<evidence type="ECO:0000259" key="2">
    <source>
        <dbReference type="Pfam" id="PF08346"/>
    </source>
</evidence>
<dbReference type="RefSeq" id="WP_338078183.1">
    <property type="nucleotide sequence ID" value="NZ_CP123523.1"/>
</dbReference>
<dbReference type="EMBL" id="FN545235">
    <property type="protein sequence ID" value="CBA74495.1"/>
    <property type="molecule type" value="Genomic_DNA"/>
</dbReference>
<name>D2U1B5_9GAMM</name>
<dbReference type="AlphaFoldDB" id="D2U1B5"/>
<gene>
    <name evidence="3" type="ORF">ARN_23310</name>
</gene>
<protein>
    <submittedName>
        <fullName evidence="3">Phage transcriptional regulator</fullName>
    </submittedName>
</protein>
<organism evidence="3">
    <name type="scientific">Arsenophonus nasoniae</name>
    <name type="common">son-killer infecting Nasonia vitripennis</name>
    <dbReference type="NCBI Taxonomy" id="638"/>
    <lineage>
        <taxon>Bacteria</taxon>
        <taxon>Pseudomonadati</taxon>
        <taxon>Pseudomonadota</taxon>
        <taxon>Gammaproteobacteria</taxon>
        <taxon>Enterobacterales</taxon>
        <taxon>Morganellaceae</taxon>
        <taxon>Arsenophonus</taxon>
    </lineage>
</organism>
<evidence type="ECO:0000256" key="1">
    <source>
        <dbReference type="SAM" id="Coils"/>
    </source>
</evidence>
<evidence type="ECO:0000313" key="3">
    <source>
        <dbReference type="EMBL" id="CBA74495.1"/>
    </source>
</evidence>
<feature type="coiled-coil region" evidence="1">
    <location>
        <begin position="133"/>
        <end position="160"/>
    </location>
</feature>